<proteinExistence type="predicted"/>
<keyword evidence="2" id="KW-1185">Reference proteome</keyword>
<organism evidence="1 2">
    <name type="scientific">Heterodera trifolii</name>
    <dbReference type="NCBI Taxonomy" id="157864"/>
    <lineage>
        <taxon>Eukaryota</taxon>
        <taxon>Metazoa</taxon>
        <taxon>Ecdysozoa</taxon>
        <taxon>Nematoda</taxon>
        <taxon>Chromadorea</taxon>
        <taxon>Rhabditida</taxon>
        <taxon>Tylenchina</taxon>
        <taxon>Tylenchomorpha</taxon>
        <taxon>Tylenchoidea</taxon>
        <taxon>Heteroderidae</taxon>
        <taxon>Heteroderinae</taxon>
        <taxon>Heterodera</taxon>
    </lineage>
</organism>
<accession>A0ABD2JX88</accession>
<dbReference type="AlphaFoldDB" id="A0ABD2JX88"/>
<protein>
    <submittedName>
        <fullName evidence="1">Uncharacterized protein</fullName>
    </submittedName>
</protein>
<comment type="caution">
    <text evidence="1">The sequence shown here is derived from an EMBL/GenBank/DDBJ whole genome shotgun (WGS) entry which is preliminary data.</text>
</comment>
<dbReference type="Proteomes" id="UP001620626">
    <property type="component" value="Unassembled WGS sequence"/>
</dbReference>
<evidence type="ECO:0000313" key="1">
    <source>
        <dbReference type="EMBL" id="KAL3095252.1"/>
    </source>
</evidence>
<gene>
    <name evidence="1" type="ORF">niasHT_020403</name>
</gene>
<reference evidence="1 2" key="1">
    <citation type="submission" date="2024-10" db="EMBL/GenBank/DDBJ databases">
        <authorList>
            <person name="Kim D."/>
        </authorList>
    </citation>
    <scope>NUCLEOTIDE SEQUENCE [LARGE SCALE GENOMIC DNA]</scope>
    <source>
        <strain evidence="1">BH-2024</strain>
    </source>
</reference>
<sequence>MAQNPTIDQLVKMLADQQKMVQDQSQQIAQLIAIRQNAPNAAAQPNQGANFRFVFFLDTDEPLPLKLRFINELNAFIPPPPKLNGERISPQAPF</sequence>
<evidence type="ECO:0000313" key="2">
    <source>
        <dbReference type="Proteomes" id="UP001620626"/>
    </source>
</evidence>
<dbReference type="EMBL" id="JBICBT010000881">
    <property type="protein sequence ID" value="KAL3095252.1"/>
    <property type="molecule type" value="Genomic_DNA"/>
</dbReference>
<name>A0ABD2JX88_9BILA</name>